<dbReference type="CDD" id="cd00775">
    <property type="entry name" value="LysRS_core"/>
    <property type="match status" value="1"/>
</dbReference>
<keyword evidence="7 9" id="KW-0030">Aminoacyl-tRNA synthetase</keyword>
<evidence type="ECO:0000259" key="11">
    <source>
        <dbReference type="PROSITE" id="PS50862"/>
    </source>
</evidence>
<evidence type="ECO:0000256" key="4">
    <source>
        <dbReference type="ARBA" id="ARBA00022723"/>
    </source>
</evidence>
<dbReference type="InterPro" id="IPR044136">
    <property type="entry name" value="Lys-tRNA-ligase_II_N"/>
</dbReference>
<dbReference type="Proteomes" id="UP001272325">
    <property type="component" value="Unassembled WGS sequence"/>
</dbReference>
<dbReference type="PANTHER" id="PTHR42918:SF15">
    <property type="entry name" value="LYSINE--TRNA LIGASE, CHLOROPLASTIC_MITOCHONDRIAL"/>
    <property type="match status" value="1"/>
</dbReference>
<dbReference type="PANTHER" id="PTHR42918">
    <property type="entry name" value="LYSYL-TRNA SYNTHETASE"/>
    <property type="match status" value="1"/>
</dbReference>
<dbReference type="InterPro" id="IPR045864">
    <property type="entry name" value="aa-tRNA-synth_II/BPL/LPL"/>
</dbReference>
<dbReference type="InterPro" id="IPR004365">
    <property type="entry name" value="NA-bd_OB_tRNA"/>
</dbReference>
<evidence type="ECO:0000256" key="5">
    <source>
        <dbReference type="ARBA" id="ARBA00022741"/>
    </source>
</evidence>
<feature type="binding site" evidence="9">
    <location>
        <position position="427"/>
    </location>
    <ligand>
        <name>Mg(2+)</name>
        <dbReference type="ChEBI" id="CHEBI:18420"/>
        <label>1</label>
    </ligand>
</feature>
<dbReference type="Gene3D" id="3.30.930.10">
    <property type="entry name" value="Bira Bifunctional Protein, Domain 2"/>
    <property type="match status" value="1"/>
</dbReference>
<dbReference type="EC" id="6.1.1.6" evidence="9"/>
<proteinExistence type="inferred from homology"/>
<dbReference type="SUPFAM" id="SSF55681">
    <property type="entry name" value="Class II aaRS and biotin synthetases"/>
    <property type="match status" value="1"/>
</dbReference>
<evidence type="ECO:0000256" key="7">
    <source>
        <dbReference type="ARBA" id="ARBA00023146"/>
    </source>
</evidence>
<dbReference type="InterPro" id="IPR004364">
    <property type="entry name" value="Aa-tRNA-synt_II"/>
</dbReference>
<comment type="cofactor">
    <cofactor evidence="9 10">
        <name>Mg(2+)</name>
        <dbReference type="ChEBI" id="CHEBI:18420"/>
    </cofactor>
    <text evidence="9 10">Binds 3 Mg(2+) ions per subunit.</text>
</comment>
<evidence type="ECO:0000256" key="9">
    <source>
        <dbReference type="HAMAP-Rule" id="MF_00252"/>
    </source>
</evidence>
<keyword evidence="9" id="KW-0648">Protein biosynthesis</keyword>
<dbReference type="NCBIfam" id="TIGR00499">
    <property type="entry name" value="lysS_bact"/>
    <property type="match status" value="1"/>
</dbReference>
<evidence type="ECO:0000313" key="12">
    <source>
        <dbReference type="EMBL" id="MDW6017939.1"/>
    </source>
</evidence>
<evidence type="ECO:0000256" key="1">
    <source>
        <dbReference type="ARBA" id="ARBA00008226"/>
    </source>
</evidence>
<dbReference type="InterPro" id="IPR002313">
    <property type="entry name" value="Lys-tRNA-ligase_II"/>
</dbReference>
<dbReference type="InterPro" id="IPR006195">
    <property type="entry name" value="aa-tRNA-synth_II"/>
</dbReference>
<dbReference type="CDD" id="cd04322">
    <property type="entry name" value="LysRS_N"/>
    <property type="match status" value="1"/>
</dbReference>
<comment type="catalytic activity">
    <reaction evidence="8 9 10">
        <text>tRNA(Lys) + L-lysine + ATP = L-lysyl-tRNA(Lys) + AMP + diphosphate</text>
        <dbReference type="Rhea" id="RHEA:20792"/>
        <dbReference type="Rhea" id="RHEA-COMP:9696"/>
        <dbReference type="Rhea" id="RHEA-COMP:9697"/>
        <dbReference type="ChEBI" id="CHEBI:30616"/>
        <dbReference type="ChEBI" id="CHEBI:32551"/>
        <dbReference type="ChEBI" id="CHEBI:33019"/>
        <dbReference type="ChEBI" id="CHEBI:78442"/>
        <dbReference type="ChEBI" id="CHEBI:78529"/>
        <dbReference type="ChEBI" id="CHEBI:456215"/>
        <dbReference type="EC" id="6.1.1.6"/>
    </reaction>
</comment>
<dbReference type="GO" id="GO:0004824">
    <property type="term" value="F:lysine-tRNA ligase activity"/>
    <property type="evidence" value="ECO:0007669"/>
    <property type="project" value="UniProtKB-EC"/>
</dbReference>
<comment type="subunit">
    <text evidence="9">Homodimer.</text>
</comment>
<keyword evidence="6 9" id="KW-0067">ATP-binding</keyword>
<dbReference type="Pfam" id="PF00152">
    <property type="entry name" value="tRNA-synt_2"/>
    <property type="match status" value="1"/>
</dbReference>
<evidence type="ECO:0000256" key="6">
    <source>
        <dbReference type="ARBA" id="ARBA00022840"/>
    </source>
</evidence>
<dbReference type="InterPro" id="IPR018149">
    <property type="entry name" value="Lys-tRNA-synth_II_C"/>
</dbReference>
<reference evidence="12 13" key="1">
    <citation type="submission" date="2023-11" db="EMBL/GenBank/DDBJ databases">
        <title>Plant-associative lifestyle of Vibrio porteresiae and its evolutionary dynamics.</title>
        <authorList>
            <person name="Rameshkumar N."/>
            <person name="Kirti K."/>
        </authorList>
    </citation>
    <scope>NUCLEOTIDE SEQUENCE [LARGE SCALE GENOMIC DNA]</scope>
    <source>
        <strain evidence="12 13">MSSRF60</strain>
    </source>
</reference>
<feature type="binding site" evidence="9">
    <location>
        <position position="420"/>
    </location>
    <ligand>
        <name>Mg(2+)</name>
        <dbReference type="ChEBI" id="CHEBI:18420"/>
        <label>1</label>
    </ligand>
</feature>
<keyword evidence="2 9" id="KW-0963">Cytoplasm</keyword>
<dbReference type="Pfam" id="PF01336">
    <property type="entry name" value="tRNA_anti-codon"/>
    <property type="match status" value="1"/>
</dbReference>
<dbReference type="Gene3D" id="2.40.50.140">
    <property type="entry name" value="Nucleic acid-binding proteins"/>
    <property type="match status" value="1"/>
</dbReference>
<evidence type="ECO:0000256" key="10">
    <source>
        <dbReference type="RuleBase" id="RU000336"/>
    </source>
</evidence>
<evidence type="ECO:0000256" key="8">
    <source>
        <dbReference type="ARBA" id="ARBA00048573"/>
    </source>
</evidence>
<dbReference type="PROSITE" id="PS50862">
    <property type="entry name" value="AA_TRNA_LIGASE_II"/>
    <property type="match status" value="1"/>
</dbReference>
<dbReference type="InterPro" id="IPR012340">
    <property type="entry name" value="NA-bd_OB-fold"/>
</dbReference>
<accession>A0ABU4IKW5</accession>
<organism evidence="12 13">
    <name type="scientific">Vibrio plantisponsor</name>
    <dbReference type="NCBI Taxonomy" id="664643"/>
    <lineage>
        <taxon>Bacteria</taxon>
        <taxon>Pseudomonadati</taxon>
        <taxon>Pseudomonadota</taxon>
        <taxon>Gammaproteobacteria</taxon>
        <taxon>Vibrionales</taxon>
        <taxon>Vibrionaceae</taxon>
        <taxon>Vibrio</taxon>
    </lineage>
</organism>
<keyword evidence="3 9" id="KW-0436">Ligase</keyword>
<name>A0ABU4IKW5_9VIBR</name>
<sequence length="510" mass="57965">MTDAVQNEMNQEQIAQEENKLIAERRSKLEHIRKSCKANGHPNDFRRDSLAGDLQAEFGEKTKEELEELNHIVAIAGRVMAKRGPFLVIQETSGRIQAYASKDVQKELKEKYQGLDIGDIIGVKGALHKSGKGDLYVNMDEYELLTKALRPLPEKFHGLTDQEMRYRQRYVDLIVNEDSRKTFIIRSKLVSAIRAFMTSKGYLEVETPMMHVIPGGASARPFVTHHNALDIDMYLRIAPELYLKRLVVGGFDRVFEINRNFRNEGLSPRHNPEFTMMEFYQAYSDYKDLMDLTEEMLSTVAINVLGATAMPYGDEMVEFGGKYARMSMFEAIKHYNPNHAQIQALTEEDLQNRDLMVSIAKSVHVEVEDFWTCGQLLEEIFGETAEPKLIQPTFITGYPADISPLARRSDSNPFFTDRFEFFIGGREVANGFSELNDAEDQDARFKAQVDAKESGDDEAMFYDADYITALEHGLPPTAGQGIGIDRLAMLFANAHTIRDVILFPAMRPQQ</sequence>
<dbReference type="HAMAP" id="MF_00252">
    <property type="entry name" value="Lys_tRNA_synth_class2"/>
    <property type="match status" value="1"/>
</dbReference>
<evidence type="ECO:0000256" key="2">
    <source>
        <dbReference type="ARBA" id="ARBA00022490"/>
    </source>
</evidence>
<keyword evidence="5 9" id="KW-0547">Nucleotide-binding</keyword>
<dbReference type="SUPFAM" id="SSF50249">
    <property type="entry name" value="Nucleic acid-binding proteins"/>
    <property type="match status" value="1"/>
</dbReference>
<keyword evidence="9 10" id="KW-0460">Magnesium</keyword>
<keyword evidence="4 9" id="KW-0479">Metal-binding</keyword>
<comment type="similarity">
    <text evidence="1 9">Belongs to the class-II aminoacyl-tRNA synthetase family.</text>
</comment>
<comment type="subcellular location">
    <subcellularLocation>
        <location evidence="9">Cytoplasm</location>
    </subcellularLocation>
</comment>
<gene>
    <name evidence="9 12" type="primary">lysS</name>
    <name evidence="12" type="ORF">SBW85_09185</name>
</gene>
<dbReference type="PRINTS" id="PR00982">
    <property type="entry name" value="TRNASYNTHLYS"/>
</dbReference>
<feature type="binding site" evidence="9">
    <location>
        <position position="427"/>
    </location>
    <ligand>
        <name>Mg(2+)</name>
        <dbReference type="ChEBI" id="CHEBI:18420"/>
        <label>2</label>
    </ligand>
</feature>
<dbReference type="EMBL" id="JAWRCN010000001">
    <property type="protein sequence ID" value="MDW6017939.1"/>
    <property type="molecule type" value="Genomic_DNA"/>
</dbReference>
<dbReference type="RefSeq" id="WP_102940422.1">
    <property type="nucleotide sequence ID" value="NZ_AP024893.1"/>
</dbReference>
<dbReference type="NCBIfam" id="NF001756">
    <property type="entry name" value="PRK00484.1"/>
    <property type="match status" value="1"/>
</dbReference>
<keyword evidence="13" id="KW-1185">Reference proteome</keyword>
<evidence type="ECO:0000256" key="3">
    <source>
        <dbReference type="ARBA" id="ARBA00022598"/>
    </source>
</evidence>
<feature type="domain" description="Aminoacyl-transfer RNA synthetases class-II family profile" evidence="11">
    <location>
        <begin position="183"/>
        <end position="508"/>
    </location>
</feature>
<comment type="caution">
    <text evidence="12">The sequence shown here is derived from an EMBL/GenBank/DDBJ whole genome shotgun (WGS) entry which is preliminary data.</text>
</comment>
<protein>
    <recommendedName>
        <fullName evidence="9">Lysine--tRNA ligase</fullName>
        <ecNumber evidence="9">6.1.1.6</ecNumber>
    </recommendedName>
    <alternativeName>
        <fullName evidence="9">Lysyl-tRNA synthetase</fullName>
        <shortName evidence="9">LysRS</shortName>
    </alternativeName>
</protein>
<evidence type="ECO:0000313" key="13">
    <source>
        <dbReference type="Proteomes" id="UP001272325"/>
    </source>
</evidence>